<reference evidence="4" key="1">
    <citation type="journal article" date="2019" name="Int. J. Syst. Evol. Microbiol.">
        <title>The Global Catalogue of Microorganisms (GCM) 10K type strain sequencing project: providing services to taxonomists for standard genome sequencing and annotation.</title>
        <authorList>
            <consortium name="The Broad Institute Genomics Platform"/>
            <consortium name="The Broad Institute Genome Sequencing Center for Infectious Disease"/>
            <person name="Wu L."/>
            <person name="Ma J."/>
        </authorList>
    </citation>
    <scope>NUCLEOTIDE SEQUENCE [LARGE SCALE GENOMIC DNA]</scope>
    <source>
        <strain evidence="4">KCTC 52127</strain>
    </source>
</reference>
<evidence type="ECO:0000313" key="4">
    <source>
        <dbReference type="Proteomes" id="UP001597508"/>
    </source>
</evidence>
<feature type="region of interest" description="Disordered" evidence="2">
    <location>
        <begin position="86"/>
        <end position="108"/>
    </location>
</feature>
<protein>
    <submittedName>
        <fullName evidence="3">FtsL-like putative cell division protein</fullName>
    </submittedName>
</protein>
<evidence type="ECO:0000256" key="2">
    <source>
        <dbReference type="SAM" id="MobiDB-lite"/>
    </source>
</evidence>
<organism evidence="3 4">
    <name type="scientific">Pseudotenacibaculum haliotis</name>
    <dbReference type="NCBI Taxonomy" id="1862138"/>
    <lineage>
        <taxon>Bacteria</taxon>
        <taxon>Pseudomonadati</taxon>
        <taxon>Bacteroidota</taxon>
        <taxon>Flavobacteriia</taxon>
        <taxon>Flavobacteriales</taxon>
        <taxon>Flavobacteriaceae</taxon>
        <taxon>Pseudotenacibaculum</taxon>
    </lineage>
</organism>
<dbReference type="RefSeq" id="WP_379665128.1">
    <property type="nucleotide sequence ID" value="NZ_JBHULH010000001.1"/>
</dbReference>
<dbReference type="Proteomes" id="UP001597508">
    <property type="component" value="Unassembled WGS sequence"/>
</dbReference>
<dbReference type="Pfam" id="PF19579">
    <property type="entry name" value="FtsL_2"/>
    <property type="match status" value="1"/>
</dbReference>
<evidence type="ECO:0000313" key="3">
    <source>
        <dbReference type="EMBL" id="MFD2566421.1"/>
    </source>
</evidence>
<proteinExistence type="predicted"/>
<feature type="coiled-coil region" evidence="1">
    <location>
        <begin position="46"/>
        <end position="73"/>
    </location>
</feature>
<sequence>MSKVKKSIYDVLRGSFLTNESAFKNWRMIIFVVALLLIMISNAHSADKKVLKISELNKLKRELRAEYIDTQTTLMRMKMESNIRQKAKKMGLQPAKTPPKRIKVISKD</sequence>
<comment type="caution">
    <text evidence="3">The sequence shown here is derived from an EMBL/GenBank/DDBJ whole genome shotgun (WGS) entry which is preliminary data.</text>
</comment>
<evidence type="ECO:0000256" key="1">
    <source>
        <dbReference type="SAM" id="Coils"/>
    </source>
</evidence>
<dbReference type="InterPro" id="IPR045755">
    <property type="entry name" value="FtsL-like"/>
</dbReference>
<accession>A0ABW5LRI0</accession>
<name>A0ABW5LRI0_9FLAO</name>
<keyword evidence="4" id="KW-1185">Reference proteome</keyword>
<keyword evidence="1" id="KW-0175">Coiled coil</keyword>
<feature type="compositionally biased region" description="Basic residues" evidence="2">
    <location>
        <begin position="98"/>
        <end position="108"/>
    </location>
</feature>
<gene>
    <name evidence="3" type="ORF">ACFSRZ_03500</name>
</gene>
<dbReference type="EMBL" id="JBHULH010000001">
    <property type="protein sequence ID" value="MFD2566421.1"/>
    <property type="molecule type" value="Genomic_DNA"/>
</dbReference>